<feature type="transmembrane region" description="Helical" evidence="1">
    <location>
        <begin position="204"/>
        <end position="223"/>
    </location>
</feature>
<feature type="transmembrane region" description="Helical" evidence="1">
    <location>
        <begin position="235"/>
        <end position="254"/>
    </location>
</feature>
<feature type="transmembrane region" description="Helical" evidence="1">
    <location>
        <begin position="299"/>
        <end position="317"/>
    </location>
</feature>
<feature type="transmembrane region" description="Helical" evidence="1">
    <location>
        <begin position="174"/>
        <end position="198"/>
    </location>
</feature>
<evidence type="ECO:0000313" key="3">
    <source>
        <dbReference type="Proteomes" id="UP000824264"/>
    </source>
</evidence>
<dbReference type="AlphaFoldDB" id="A0A9D1UA17"/>
<dbReference type="EMBL" id="DXGI01000309">
    <property type="protein sequence ID" value="HIW79081.1"/>
    <property type="molecule type" value="Genomic_DNA"/>
</dbReference>
<name>A0A9D1UA17_9BACT</name>
<feature type="transmembrane region" description="Helical" evidence="1">
    <location>
        <begin position="79"/>
        <end position="101"/>
    </location>
</feature>
<organism evidence="2 3">
    <name type="scientific">Candidatus Bilophila faecipullorum</name>
    <dbReference type="NCBI Taxonomy" id="2838482"/>
    <lineage>
        <taxon>Bacteria</taxon>
        <taxon>Pseudomonadati</taxon>
        <taxon>Thermodesulfobacteriota</taxon>
        <taxon>Desulfovibrionia</taxon>
        <taxon>Desulfovibrionales</taxon>
        <taxon>Desulfovibrionaceae</taxon>
        <taxon>Bilophila</taxon>
    </lineage>
</organism>
<proteinExistence type="predicted"/>
<keyword evidence="1" id="KW-0472">Membrane</keyword>
<protein>
    <submittedName>
        <fullName evidence="2">DUF2157 domain-containing protein</fullName>
    </submittedName>
</protein>
<accession>A0A9D1UA17</accession>
<feature type="transmembrane region" description="Helical" evidence="1">
    <location>
        <begin position="113"/>
        <end position="133"/>
    </location>
</feature>
<evidence type="ECO:0000313" key="2">
    <source>
        <dbReference type="EMBL" id="HIW79081.1"/>
    </source>
</evidence>
<reference evidence="2" key="1">
    <citation type="journal article" date="2021" name="PeerJ">
        <title>Extensive microbial diversity within the chicken gut microbiome revealed by metagenomics and culture.</title>
        <authorList>
            <person name="Gilroy R."/>
            <person name="Ravi A."/>
            <person name="Getino M."/>
            <person name="Pursley I."/>
            <person name="Horton D.L."/>
            <person name="Alikhan N.F."/>
            <person name="Baker D."/>
            <person name="Gharbi K."/>
            <person name="Hall N."/>
            <person name="Watson M."/>
            <person name="Adriaenssens E.M."/>
            <person name="Foster-Nyarko E."/>
            <person name="Jarju S."/>
            <person name="Secka A."/>
            <person name="Antonio M."/>
            <person name="Oren A."/>
            <person name="Chaudhuri R.R."/>
            <person name="La Ragione R."/>
            <person name="Hildebrand F."/>
            <person name="Pallen M.J."/>
        </authorList>
    </citation>
    <scope>NUCLEOTIDE SEQUENCE</scope>
    <source>
        <strain evidence="2">ChiSxjej5B17-1746</strain>
    </source>
</reference>
<keyword evidence="1" id="KW-1133">Transmembrane helix</keyword>
<feature type="transmembrane region" description="Helical" evidence="1">
    <location>
        <begin position="266"/>
        <end position="287"/>
    </location>
</feature>
<feature type="transmembrane region" description="Helical" evidence="1">
    <location>
        <begin position="49"/>
        <end position="67"/>
    </location>
</feature>
<dbReference type="Proteomes" id="UP000824264">
    <property type="component" value="Unassembled WGS sequence"/>
</dbReference>
<reference evidence="2" key="2">
    <citation type="submission" date="2021-04" db="EMBL/GenBank/DDBJ databases">
        <authorList>
            <person name="Gilroy R."/>
        </authorList>
    </citation>
    <scope>NUCLEOTIDE SEQUENCE</scope>
    <source>
        <strain evidence="2">ChiSxjej5B17-1746</strain>
    </source>
</reference>
<evidence type="ECO:0000256" key="1">
    <source>
        <dbReference type="SAM" id="Phobius"/>
    </source>
</evidence>
<feature type="transmembrane region" description="Helical" evidence="1">
    <location>
        <begin position="148"/>
        <end position="167"/>
    </location>
</feature>
<gene>
    <name evidence="2" type="ORF">H9874_08055</name>
</gene>
<keyword evidence="1" id="KW-0812">Transmembrane</keyword>
<feature type="transmembrane region" description="Helical" evidence="1">
    <location>
        <begin position="323"/>
        <end position="340"/>
    </location>
</feature>
<sequence>MELPRKQAETVRKALERWQAEGLLDEMTGKRLLDDLVPIRFDWYRLGRYAMWAAVACILIGVASLFADRGFLEFIGRFISLTGLGRCGLLCLVAAGLFVWGARLRARSPEKRLTSEAVFFLGVAAVAAALHFFADWLYTYDYCPNPHLLYGLFLIAALVYGVLGLALDSRMIWIFSLLSLGSWLGTRSGYVGGAYFLYMPYPTYFTLFGLVLCGVSALMKRAAFWPRLAAFERSTLSMGLLYLFVSLWVMSIVGRDADLTAWMHDRHMALLSWSLLFGAAACAAIWIGVRRDDGMLRGYGLVFLLLNLYTRFFEYFWSSLNKGVFFLLLGVTFWILHSYAQRTKNRSGKPASSSEEQ</sequence>
<comment type="caution">
    <text evidence="2">The sequence shown here is derived from an EMBL/GenBank/DDBJ whole genome shotgun (WGS) entry which is preliminary data.</text>
</comment>